<keyword evidence="1" id="KW-0378">Hydrolase</keyword>
<evidence type="ECO:0000259" key="5">
    <source>
        <dbReference type="Pfam" id="PF01915"/>
    </source>
</evidence>
<sequence>MARTLIPLLIILFLCCCYASVVEASKKASRKYMKYKDATLPVEVRIQDLLKRMTLAEKIGQMAQVERENMTAHIVKKYKIGKLLMPLNTYLHVHASAALIDPHKSLWRREGALRTRLGIPLIYGIDAVHGHNYADPELVKRIGAATTLEVRATGMRYAFAPCIALDSLAKGVATIMASYSSVNGVKMHANYNLLTRYLKHKLGFKAFIIFDYPGIDKITYPEHKNYTYSLQASILAGIDMVMIPYNYTEFINGVTNLVKKGVIPMSRIDDAVTRILRVKFTMGLFENPLGNYKLAHKVGCKTIEWQGLGGNNLTSGTTILKAIESTVDKTTQVVYKEKPDENFVKKNNFSHAMVVVGEVPYAETRGDNQNLTLPAPRPETIKNICGLVKCVVIVVSGHPLVIERYLESIAALVAAWLPRK</sequence>
<dbReference type="Pfam" id="PF01915">
    <property type="entry name" value="Glyco_hydro_3_C"/>
    <property type="match status" value="1"/>
</dbReference>
<reference evidence="6 7" key="1">
    <citation type="journal article" date="2021" name="Commun. Biol.">
        <title>The genome of Shorea leprosula (Dipterocarpaceae) highlights the ecological relevance of drought in aseasonal tropical rainforests.</title>
        <authorList>
            <person name="Ng K.K.S."/>
            <person name="Kobayashi M.J."/>
            <person name="Fawcett J.A."/>
            <person name="Hatakeyama M."/>
            <person name="Paape T."/>
            <person name="Ng C.H."/>
            <person name="Ang C.C."/>
            <person name="Tnah L.H."/>
            <person name="Lee C.T."/>
            <person name="Nishiyama T."/>
            <person name="Sese J."/>
            <person name="O'Brien M.J."/>
            <person name="Copetti D."/>
            <person name="Mohd Noor M.I."/>
            <person name="Ong R.C."/>
            <person name="Putra M."/>
            <person name="Sireger I.Z."/>
            <person name="Indrioko S."/>
            <person name="Kosugi Y."/>
            <person name="Izuno A."/>
            <person name="Isagi Y."/>
            <person name="Lee S.L."/>
            <person name="Shimizu K.K."/>
        </authorList>
    </citation>
    <scope>NUCLEOTIDE SEQUENCE [LARGE SCALE GENOMIC DNA]</scope>
    <source>
        <strain evidence="6">214</strain>
    </source>
</reference>
<dbReference type="AlphaFoldDB" id="A0AAV5J9Z4"/>
<feature type="chain" id="PRO_5043686035" description="Glycoside hydrolase family 3 N-terminal domain-containing protein" evidence="3">
    <location>
        <begin position="25"/>
        <end position="420"/>
    </location>
</feature>
<dbReference type="InterPro" id="IPR002772">
    <property type="entry name" value="Glyco_hydro_3_C"/>
</dbReference>
<dbReference type="SUPFAM" id="SSF51445">
    <property type="entry name" value="(Trans)glycosidases"/>
    <property type="match status" value="1"/>
</dbReference>
<dbReference type="Proteomes" id="UP001054252">
    <property type="component" value="Unassembled WGS sequence"/>
</dbReference>
<dbReference type="Pfam" id="PF00933">
    <property type="entry name" value="Glyco_hydro_3"/>
    <property type="match status" value="1"/>
</dbReference>
<feature type="signal peptide" evidence="3">
    <location>
        <begin position="1"/>
        <end position="24"/>
    </location>
</feature>
<evidence type="ECO:0000256" key="3">
    <source>
        <dbReference type="SAM" id="SignalP"/>
    </source>
</evidence>
<organism evidence="6 7">
    <name type="scientific">Rubroshorea leprosula</name>
    <dbReference type="NCBI Taxonomy" id="152421"/>
    <lineage>
        <taxon>Eukaryota</taxon>
        <taxon>Viridiplantae</taxon>
        <taxon>Streptophyta</taxon>
        <taxon>Embryophyta</taxon>
        <taxon>Tracheophyta</taxon>
        <taxon>Spermatophyta</taxon>
        <taxon>Magnoliopsida</taxon>
        <taxon>eudicotyledons</taxon>
        <taxon>Gunneridae</taxon>
        <taxon>Pentapetalae</taxon>
        <taxon>rosids</taxon>
        <taxon>malvids</taxon>
        <taxon>Malvales</taxon>
        <taxon>Dipterocarpaceae</taxon>
        <taxon>Rubroshorea</taxon>
    </lineage>
</organism>
<evidence type="ECO:0000313" key="7">
    <source>
        <dbReference type="Proteomes" id="UP001054252"/>
    </source>
</evidence>
<dbReference type="PANTHER" id="PTHR30620">
    <property type="entry name" value="PERIPLASMIC BETA-GLUCOSIDASE-RELATED"/>
    <property type="match status" value="1"/>
</dbReference>
<dbReference type="InterPro" id="IPR051915">
    <property type="entry name" value="Cellulose_Degrad_GH3"/>
</dbReference>
<dbReference type="InterPro" id="IPR036962">
    <property type="entry name" value="Glyco_hydro_3_N_sf"/>
</dbReference>
<dbReference type="InterPro" id="IPR001764">
    <property type="entry name" value="Glyco_hydro_3_N"/>
</dbReference>
<accession>A0AAV5J9Z4</accession>
<evidence type="ECO:0000313" key="6">
    <source>
        <dbReference type="EMBL" id="GKV09286.1"/>
    </source>
</evidence>
<keyword evidence="3" id="KW-0732">Signal</keyword>
<dbReference type="Gene3D" id="3.20.20.300">
    <property type="entry name" value="Glycoside hydrolase, family 3, N-terminal domain"/>
    <property type="match status" value="2"/>
</dbReference>
<dbReference type="PANTHER" id="PTHR30620:SF101">
    <property type="entry name" value="BETA-GLUCOSIDASE BOGH3B-LIKE"/>
    <property type="match status" value="1"/>
</dbReference>
<proteinExistence type="predicted"/>
<feature type="domain" description="Glycoside hydrolase family 3 C-terminal" evidence="5">
    <location>
        <begin position="309"/>
        <end position="418"/>
    </location>
</feature>
<protein>
    <recommendedName>
        <fullName evidence="8">Glycoside hydrolase family 3 N-terminal domain-containing protein</fullName>
    </recommendedName>
</protein>
<feature type="domain" description="Glycoside hydrolase family 3 N-terminal" evidence="4">
    <location>
        <begin position="169"/>
        <end position="278"/>
    </location>
</feature>
<evidence type="ECO:0000256" key="2">
    <source>
        <dbReference type="ARBA" id="ARBA00023295"/>
    </source>
</evidence>
<gene>
    <name evidence="6" type="ORF">SLEP1_g20811</name>
</gene>
<dbReference type="GO" id="GO:0009251">
    <property type="term" value="P:glucan catabolic process"/>
    <property type="evidence" value="ECO:0007669"/>
    <property type="project" value="TreeGrafter"/>
</dbReference>
<dbReference type="SUPFAM" id="SSF52279">
    <property type="entry name" value="Beta-D-glucan exohydrolase, C-terminal domain"/>
    <property type="match status" value="1"/>
</dbReference>
<keyword evidence="2" id="KW-0326">Glycosidase</keyword>
<evidence type="ECO:0000256" key="1">
    <source>
        <dbReference type="ARBA" id="ARBA00022801"/>
    </source>
</evidence>
<dbReference type="InterPro" id="IPR017853">
    <property type="entry name" value="GH"/>
</dbReference>
<comment type="caution">
    <text evidence="6">The sequence shown here is derived from an EMBL/GenBank/DDBJ whole genome shotgun (WGS) entry which is preliminary data.</text>
</comment>
<keyword evidence="7" id="KW-1185">Reference proteome</keyword>
<dbReference type="InterPro" id="IPR036881">
    <property type="entry name" value="Glyco_hydro_3_C_sf"/>
</dbReference>
<evidence type="ECO:0000259" key="4">
    <source>
        <dbReference type="Pfam" id="PF00933"/>
    </source>
</evidence>
<dbReference type="GO" id="GO:0008422">
    <property type="term" value="F:beta-glucosidase activity"/>
    <property type="evidence" value="ECO:0007669"/>
    <property type="project" value="TreeGrafter"/>
</dbReference>
<evidence type="ECO:0008006" key="8">
    <source>
        <dbReference type="Google" id="ProtNLM"/>
    </source>
</evidence>
<dbReference type="Gene3D" id="3.40.50.1700">
    <property type="entry name" value="Glycoside hydrolase family 3 C-terminal domain"/>
    <property type="match status" value="1"/>
</dbReference>
<name>A0AAV5J9Z4_9ROSI</name>
<dbReference type="EMBL" id="BPVZ01000030">
    <property type="protein sequence ID" value="GKV09286.1"/>
    <property type="molecule type" value="Genomic_DNA"/>
</dbReference>